<feature type="chain" id="PRO_5043315428" evidence="1">
    <location>
        <begin position="27"/>
        <end position="323"/>
    </location>
</feature>
<evidence type="ECO:0000313" key="3">
    <source>
        <dbReference type="Proteomes" id="UP000018211"/>
    </source>
</evidence>
<gene>
    <name evidence="2" type="ORF">VIBNISOn1_1760030</name>
</gene>
<name>A0AAV2VP29_9VIBR</name>
<evidence type="ECO:0000313" key="2">
    <source>
        <dbReference type="EMBL" id="CCO46410.1"/>
    </source>
</evidence>
<dbReference type="RefSeq" id="WP_022589790.1">
    <property type="nucleotide sequence ID" value="NZ_LK391965.1"/>
</dbReference>
<dbReference type="Proteomes" id="UP000018211">
    <property type="component" value="Unassembled WGS sequence"/>
</dbReference>
<dbReference type="AlphaFoldDB" id="A0AAV2VP29"/>
<comment type="caution">
    <text evidence="2">The sequence shown here is derived from an EMBL/GenBank/DDBJ whole genome shotgun (WGS) entry which is preliminary data.</text>
</comment>
<dbReference type="EMBL" id="CAOF01000086">
    <property type="protein sequence ID" value="CCO46410.1"/>
    <property type="molecule type" value="Genomic_DNA"/>
</dbReference>
<accession>A0AAV2VP29</accession>
<keyword evidence="1" id="KW-0732">Signal</keyword>
<proteinExistence type="predicted"/>
<feature type="signal peptide" evidence="1">
    <location>
        <begin position="1"/>
        <end position="26"/>
    </location>
</feature>
<evidence type="ECO:0000256" key="1">
    <source>
        <dbReference type="SAM" id="SignalP"/>
    </source>
</evidence>
<organism evidence="2 3">
    <name type="scientific">Vibrio nigripulchritudo SOn1</name>
    <dbReference type="NCBI Taxonomy" id="1238450"/>
    <lineage>
        <taxon>Bacteria</taxon>
        <taxon>Pseudomonadati</taxon>
        <taxon>Pseudomonadota</taxon>
        <taxon>Gammaproteobacteria</taxon>
        <taxon>Vibrionales</taxon>
        <taxon>Vibrionaceae</taxon>
        <taxon>Vibrio</taxon>
    </lineage>
</organism>
<reference evidence="2 3" key="1">
    <citation type="journal article" date="2013" name="ISME J.">
        <title>Comparative genomics of pathogenic lineages of Vibrio nigripulchritudo identifies virulence-associated traits.</title>
        <authorList>
            <person name="Goudenege D."/>
            <person name="Labreuche Y."/>
            <person name="Krin E."/>
            <person name="Ansquer D."/>
            <person name="Mangenot S."/>
            <person name="Calteau A."/>
            <person name="Medigue C."/>
            <person name="Mazel D."/>
            <person name="Polz M.F."/>
            <person name="Le Roux F."/>
        </authorList>
    </citation>
    <scope>NUCLEOTIDE SEQUENCE [LARGE SCALE GENOMIC DNA]</scope>
    <source>
        <strain evidence="2 3">SOn1</strain>
    </source>
</reference>
<protein>
    <submittedName>
        <fullName evidence="2">Uncharacterized protein</fullName>
    </submittedName>
</protein>
<sequence>MDKISKMVFSICSVMAVGFISSSVHAGTVNAGTVLNKTHSAKVHNVVGRFQQTRNSSGYVTYTGGKILGNTNNKFTVNVGPHNTKIGTVLGNTNLSFNPQELDCVRGLHLALTVNASTPISISPTCNALLKADIKRTFSHTIASPEVPIPEVPIDPAGVFKLGVKIGAVLKTGADFAAGLEIGGFDKPNTPIEINGQRRPDFVYASVRPFVAGDATAKGYAMLNLGVKTVEKGVKGNINLINVGTKAHAEAGVTYKEGSSSDFQYYTRLKWDASASGGNGSIGLYCQVKLFGIWNILNAETSLISWSPIWEFNHTIYDKKTYI</sequence>